<evidence type="ECO:0000313" key="2">
    <source>
        <dbReference type="Proteomes" id="UP001175271"/>
    </source>
</evidence>
<dbReference type="AlphaFoldDB" id="A0AA39LXS6"/>
<name>A0AA39LXS6_9BILA</name>
<sequence length="150" mass="17428">MASGRKTCGYCGRAFDSEVALREHVKRKKIKKMLKRRSELEASPLHEGFSAFFASSNSTTQDIIQLARKIGEQKVQPAELRKAIEHWETQLDDIDFVLERMYKFKQMRRMVRKILGQLKSCERNIQVCLDLNVMLESNRSDTTTTEEQEG</sequence>
<dbReference type="Proteomes" id="UP001175271">
    <property type="component" value="Unassembled WGS sequence"/>
</dbReference>
<reference evidence="1" key="1">
    <citation type="submission" date="2023-06" db="EMBL/GenBank/DDBJ databases">
        <title>Genomic analysis of the entomopathogenic nematode Steinernema hermaphroditum.</title>
        <authorList>
            <person name="Schwarz E.M."/>
            <person name="Heppert J.K."/>
            <person name="Baniya A."/>
            <person name="Schwartz H.T."/>
            <person name="Tan C.-H."/>
            <person name="Antoshechkin I."/>
            <person name="Sternberg P.W."/>
            <person name="Goodrich-Blair H."/>
            <person name="Dillman A.R."/>
        </authorList>
    </citation>
    <scope>NUCLEOTIDE SEQUENCE</scope>
    <source>
        <strain evidence="1">PS9179</strain>
        <tissue evidence="1">Whole animal</tissue>
    </source>
</reference>
<dbReference type="InterPro" id="IPR036236">
    <property type="entry name" value="Znf_C2H2_sf"/>
</dbReference>
<protein>
    <submittedName>
        <fullName evidence="1">Uncharacterized protein</fullName>
    </submittedName>
</protein>
<organism evidence="1 2">
    <name type="scientific">Steinernema hermaphroditum</name>
    <dbReference type="NCBI Taxonomy" id="289476"/>
    <lineage>
        <taxon>Eukaryota</taxon>
        <taxon>Metazoa</taxon>
        <taxon>Ecdysozoa</taxon>
        <taxon>Nematoda</taxon>
        <taxon>Chromadorea</taxon>
        <taxon>Rhabditida</taxon>
        <taxon>Tylenchina</taxon>
        <taxon>Panagrolaimomorpha</taxon>
        <taxon>Strongyloidoidea</taxon>
        <taxon>Steinernematidae</taxon>
        <taxon>Steinernema</taxon>
    </lineage>
</organism>
<accession>A0AA39LXS6</accession>
<comment type="caution">
    <text evidence="1">The sequence shown here is derived from an EMBL/GenBank/DDBJ whole genome shotgun (WGS) entry which is preliminary data.</text>
</comment>
<dbReference type="SUPFAM" id="SSF57667">
    <property type="entry name" value="beta-beta-alpha zinc fingers"/>
    <property type="match status" value="1"/>
</dbReference>
<proteinExistence type="predicted"/>
<dbReference type="EMBL" id="JAUCMV010000003">
    <property type="protein sequence ID" value="KAK0413538.1"/>
    <property type="molecule type" value="Genomic_DNA"/>
</dbReference>
<gene>
    <name evidence="1" type="ORF">QR680_006859</name>
</gene>
<evidence type="ECO:0000313" key="1">
    <source>
        <dbReference type="EMBL" id="KAK0413538.1"/>
    </source>
</evidence>
<keyword evidence="2" id="KW-1185">Reference proteome</keyword>